<accession>A0ABW4BMW8</accession>
<gene>
    <name evidence="3" type="ORF">ACFQ4R_04880</name>
</gene>
<dbReference type="Gene3D" id="3.40.50.620">
    <property type="entry name" value="HUPs"/>
    <property type="match status" value="1"/>
</dbReference>
<evidence type="ECO:0000256" key="1">
    <source>
        <dbReference type="ARBA" id="ARBA00008791"/>
    </source>
</evidence>
<dbReference type="InterPro" id="IPR006015">
    <property type="entry name" value="Universal_stress_UspA"/>
</dbReference>
<dbReference type="CDD" id="cd00293">
    <property type="entry name" value="USP-like"/>
    <property type="match status" value="1"/>
</dbReference>
<dbReference type="InterPro" id="IPR014729">
    <property type="entry name" value="Rossmann-like_a/b/a_fold"/>
</dbReference>
<feature type="domain" description="UspA" evidence="2">
    <location>
        <begin position="11"/>
        <end position="150"/>
    </location>
</feature>
<dbReference type="RefSeq" id="WP_125649326.1">
    <property type="nucleotide sequence ID" value="NZ_JBHTOH010000030.1"/>
</dbReference>
<organism evidence="3 4">
    <name type="scientific">Lapidilactobacillus gannanensis</name>
    <dbReference type="NCBI Taxonomy" id="2486002"/>
    <lineage>
        <taxon>Bacteria</taxon>
        <taxon>Bacillati</taxon>
        <taxon>Bacillota</taxon>
        <taxon>Bacilli</taxon>
        <taxon>Lactobacillales</taxon>
        <taxon>Lactobacillaceae</taxon>
        <taxon>Lapidilactobacillus</taxon>
    </lineage>
</organism>
<dbReference type="Proteomes" id="UP001597191">
    <property type="component" value="Unassembled WGS sequence"/>
</dbReference>
<dbReference type="PANTHER" id="PTHR46268">
    <property type="entry name" value="STRESS RESPONSE PROTEIN NHAX"/>
    <property type="match status" value="1"/>
</dbReference>
<dbReference type="Pfam" id="PF00582">
    <property type="entry name" value="Usp"/>
    <property type="match status" value="1"/>
</dbReference>
<dbReference type="PANTHER" id="PTHR46268:SF6">
    <property type="entry name" value="UNIVERSAL STRESS PROTEIN UP12"/>
    <property type="match status" value="1"/>
</dbReference>
<dbReference type="SUPFAM" id="SSF52402">
    <property type="entry name" value="Adenine nucleotide alpha hydrolases-like"/>
    <property type="match status" value="1"/>
</dbReference>
<sequence>MAIVASKGVYFKKVLVGVDGSEYSAVAFDYAVHYAQEQHLGLTIVSVWDEDALNVYQDLDDNYVQTQHRALEISMEEYRHAAEDRGVQQVATLIVDGQPGPAIVKEVIPQVKPDLLIIGAKSKKEADMTQIGSEAAYMVKHSPISVLVIR</sequence>
<comment type="similarity">
    <text evidence="1">Belongs to the universal stress protein A family.</text>
</comment>
<protein>
    <submittedName>
        <fullName evidence="3">Universal stress protein</fullName>
    </submittedName>
</protein>
<evidence type="ECO:0000259" key="2">
    <source>
        <dbReference type="Pfam" id="PF00582"/>
    </source>
</evidence>
<comment type="caution">
    <text evidence="3">The sequence shown here is derived from an EMBL/GenBank/DDBJ whole genome shotgun (WGS) entry which is preliminary data.</text>
</comment>
<dbReference type="PRINTS" id="PR01438">
    <property type="entry name" value="UNVRSLSTRESS"/>
</dbReference>
<dbReference type="EMBL" id="JBHTOH010000030">
    <property type="protein sequence ID" value="MFD1410945.1"/>
    <property type="molecule type" value="Genomic_DNA"/>
</dbReference>
<evidence type="ECO:0000313" key="4">
    <source>
        <dbReference type="Proteomes" id="UP001597191"/>
    </source>
</evidence>
<reference evidence="4" key="1">
    <citation type="journal article" date="2019" name="Int. J. Syst. Evol. Microbiol.">
        <title>The Global Catalogue of Microorganisms (GCM) 10K type strain sequencing project: providing services to taxonomists for standard genome sequencing and annotation.</title>
        <authorList>
            <consortium name="The Broad Institute Genomics Platform"/>
            <consortium name="The Broad Institute Genome Sequencing Center for Infectious Disease"/>
            <person name="Wu L."/>
            <person name="Ma J."/>
        </authorList>
    </citation>
    <scope>NUCLEOTIDE SEQUENCE [LARGE SCALE GENOMIC DNA]</scope>
    <source>
        <strain evidence="4">CCM 8937</strain>
    </source>
</reference>
<dbReference type="InterPro" id="IPR006016">
    <property type="entry name" value="UspA"/>
</dbReference>
<name>A0ABW4BMW8_9LACO</name>
<keyword evidence="4" id="KW-1185">Reference proteome</keyword>
<evidence type="ECO:0000313" key="3">
    <source>
        <dbReference type="EMBL" id="MFD1410945.1"/>
    </source>
</evidence>
<proteinExistence type="inferred from homology"/>